<evidence type="ECO:0000256" key="1">
    <source>
        <dbReference type="ARBA" id="ARBA00004141"/>
    </source>
</evidence>
<proteinExistence type="predicted"/>
<dbReference type="Gene3D" id="1.20.1420.30">
    <property type="entry name" value="NCX, central ion-binding region"/>
    <property type="match status" value="2"/>
</dbReference>
<evidence type="ECO:0000313" key="7">
    <source>
        <dbReference type="EMBL" id="CAA9280352.1"/>
    </source>
</evidence>
<dbReference type="GO" id="GO:0016020">
    <property type="term" value="C:membrane"/>
    <property type="evidence" value="ECO:0007669"/>
    <property type="project" value="UniProtKB-SubCell"/>
</dbReference>
<feature type="transmembrane region" description="Helical" evidence="5">
    <location>
        <begin position="354"/>
        <end position="371"/>
    </location>
</feature>
<name>A0A6J4JHX9_9CHLR</name>
<evidence type="ECO:0000256" key="2">
    <source>
        <dbReference type="ARBA" id="ARBA00022692"/>
    </source>
</evidence>
<protein>
    <submittedName>
        <fullName evidence="7">Sodium/calcium exchanger family protein</fullName>
    </submittedName>
</protein>
<evidence type="ECO:0000259" key="6">
    <source>
        <dbReference type="Pfam" id="PF01699"/>
    </source>
</evidence>
<organism evidence="7">
    <name type="scientific">uncultured Chloroflexia bacterium</name>
    <dbReference type="NCBI Taxonomy" id="1672391"/>
    <lineage>
        <taxon>Bacteria</taxon>
        <taxon>Bacillati</taxon>
        <taxon>Chloroflexota</taxon>
        <taxon>Chloroflexia</taxon>
        <taxon>environmental samples</taxon>
    </lineage>
</organism>
<feature type="transmembrane region" description="Helical" evidence="5">
    <location>
        <begin position="157"/>
        <end position="174"/>
    </location>
</feature>
<sequence length="397" mass="42860">MRNWILIAAAAAATIPGISLELGLYHPDAPARAVIFGVAIIGAAFLLSWAAEAFQVDVSQGLALGLLALIAVLPEYIVDGTFAWQAANDPEYAQFAVANMTGANRLLIGVAWPMVVAIGWFRFRQTYVRLDRGHGLELIVLLVASIYAVTIPFKGEISLLDFVILAAIFGFYIWRLSKLPAERPHLAGPAAAIASLATVPRRLTTGGVALAAAVAILFVAEPFAEALIESGGELGIDEFLLVQWLAPLASEAPEFVVVALFAWRGGATAAMSTLVSSKINQWTLLVGMLPLIYSISLGEVAGLPLDERQQQELFMTAAQTLAAVMFLLDLRFHWYGALILFGLFVAQFFWPDHLLVFTFIYFGLAVFAGIHQRRAIGIVLRDTRSSLGMSSSSQSEP</sequence>
<evidence type="ECO:0000256" key="5">
    <source>
        <dbReference type="SAM" id="Phobius"/>
    </source>
</evidence>
<gene>
    <name evidence="7" type="ORF">AVDCRST_MAG26-3328</name>
</gene>
<dbReference type="GO" id="GO:0055085">
    <property type="term" value="P:transmembrane transport"/>
    <property type="evidence" value="ECO:0007669"/>
    <property type="project" value="InterPro"/>
</dbReference>
<dbReference type="InterPro" id="IPR044880">
    <property type="entry name" value="NCX_ion-bd_dom_sf"/>
</dbReference>
<keyword evidence="4 5" id="KW-0472">Membrane</keyword>
<feature type="domain" description="Sodium/calcium exchanger membrane region" evidence="6">
    <location>
        <begin position="209"/>
        <end position="347"/>
    </location>
</feature>
<reference evidence="7" key="1">
    <citation type="submission" date="2020-02" db="EMBL/GenBank/DDBJ databases">
        <authorList>
            <person name="Meier V. D."/>
        </authorList>
    </citation>
    <scope>NUCLEOTIDE SEQUENCE</scope>
    <source>
        <strain evidence="7">AVDCRST_MAG26</strain>
    </source>
</reference>
<feature type="transmembrane region" description="Helical" evidence="5">
    <location>
        <begin position="29"/>
        <end position="50"/>
    </location>
</feature>
<evidence type="ECO:0000256" key="4">
    <source>
        <dbReference type="ARBA" id="ARBA00023136"/>
    </source>
</evidence>
<feature type="domain" description="Sodium/calcium exchanger membrane region" evidence="6">
    <location>
        <begin position="34"/>
        <end position="175"/>
    </location>
</feature>
<feature type="transmembrane region" description="Helical" evidence="5">
    <location>
        <begin position="106"/>
        <end position="123"/>
    </location>
</feature>
<feature type="transmembrane region" description="Helical" evidence="5">
    <location>
        <begin position="62"/>
        <end position="86"/>
    </location>
</feature>
<feature type="transmembrane region" description="Helical" evidence="5">
    <location>
        <begin position="135"/>
        <end position="151"/>
    </location>
</feature>
<evidence type="ECO:0000256" key="3">
    <source>
        <dbReference type="ARBA" id="ARBA00022989"/>
    </source>
</evidence>
<feature type="transmembrane region" description="Helical" evidence="5">
    <location>
        <begin position="209"/>
        <end position="228"/>
    </location>
</feature>
<keyword evidence="2 5" id="KW-0812">Transmembrane</keyword>
<dbReference type="EMBL" id="CADCTK010000776">
    <property type="protein sequence ID" value="CAA9280352.1"/>
    <property type="molecule type" value="Genomic_DNA"/>
</dbReference>
<keyword evidence="3 5" id="KW-1133">Transmembrane helix</keyword>
<comment type="subcellular location">
    <subcellularLocation>
        <location evidence="1">Membrane</location>
        <topology evidence="1">Multi-pass membrane protein</topology>
    </subcellularLocation>
</comment>
<dbReference type="AlphaFoldDB" id="A0A6J4JHX9"/>
<dbReference type="InterPro" id="IPR004837">
    <property type="entry name" value="NaCa_Exmemb"/>
</dbReference>
<accession>A0A6J4JHX9</accession>
<feature type="transmembrane region" description="Helical" evidence="5">
    <location>
        <begin position="240"/>
        <end position="262"/>
    </location>
</feature>
<dbReference type="Pfam" id="PF01699">
    <property type="entry name" value="Na_Ca_ex"/>
    <property type="match status" value="2"/>
</dbReference>